<dbReference type="EMBL" id="RYZH01000007">
    <property type="protein sequence ID" value="RUL88765.1"/>
    <property type="molecule type" value="Genomic_DNA"/>
</dbReference>
<feature type="compositionally biased region" description="Pro residues" evidence="1">
    <location>
        <begin position="568"/>
        <end position="582"/>
    </location>
</feature>
<reference evidence="2 3" key="1">
    <citation type="submission" date="2018-12" db="EMBL/GenBank/DDBJ databases">
        <authorList>
            <person name="Toschakov S.V."/>
        </authorList>
    </citation>
    <scope>NUCLEOTIDE SEQUENCE [LARGE SCALE GENOMIC DNA]</scope>
    <source>
        <strain evidence="2 3">GM2012</strain>
    </source>
</reference>
<dbReference type="RefSeq" id="WP_126724253.1">
    <property type="nucleotide sequence ID" value="NZ_RYZH01000007.1"/>
</dbReference>
<name>A0A432MNU2_9BACT</name>
<feature type="region of interest" description="Disordered" evidence="1">
    <location>
        <begin position="29"/>
        <end position="82"/>
    </location>
</feature>
<feature type="compositionally biased region" description="Low complexity" evidence="1">
    <location>
        <begin position="604"/>
        <end position="622"/>
    </location>
</feature>
<dbReference type="PANTHER" id="PTHR48148">
    <property type="entry name" value="KERATINOCYTE PROLINE-RICH PROTEIN"/>
    <property type="match status" value="1"/>
</dbReference>
<protein>
    <submittedName>
        <fullName evidence="2">Uncharacterized protein</fullName>
    </submittedName>
</protein>
<sequence>MERGTSRRERLRRVGRWAILTAAGLAIGSVMTPSGAGARQEGRRPAPSLNPSRPAPGLDTGRAGSPPGLAPRPAPAATDPSIDPSIRYRFIEAYAPPDQPGAEIGPFRVAFVETLDQSIEVPGSAPRRTQLGYRVVYVARPAIVGGLDNRQVSALVRHYEVVQPARDGQPDDRLAGPAGLVGQTLWFQDDGRLAPSVLTLPGSPPLTEEQLGFVAYRQLVVPKLSGLLSPVHVAVGSSWGVPNSAAQVLVDDLITESSLEATLEDVLPPAAGETTSRAIIRLTGRLQLVNSSATINARLEFAFEDPSPQDAEGAAPRELSDVSPRMVDVQGAVVRLLMAQREILEIPGPDGRIAARATQVRSLNLERRLQVEAGAVPSLPPSPPTPTPENSWVIYRDPDDRFLFRHPQDYRPASADPGDGDTINLERRQVGGVPDYLTFVFFPRGDVPPEVRPEDFSQKIVEVWRSVPGRGVTIGRGAEGFLPEAQWPGMRVYRVELPLSYEPALYALADSGTAYFSAYLIQLANGAVLEVEGLSERPPEAFRQETEAILKTFIVDPPPLRAQGQPAVAPPSSPSPSSPTAPEPGGEEASPSGDGASPPPSPTAPGSSPSAPGVDPEAGVPPAAEPIPIPIPPPAE</sequence>
<dbReference type="OrthoDB" id="9819345at2"/>
<feature type="region of interest" description="Disordered" evidence="1">
    <location>
        <begin position="557"/>
        <end position="636"/>
    </location>
</feature>
<feature type="compositionally biased region" description="Low complexity" evidence="1">
    <location>
        <begin position="583"/>
        <end position="596"/>
    </location>
</feature>
<reference evidence="2 3" key="2">
    <citation type="submission" date="2019-01" db="EMBL/GenBank/DDBJ databases">
        <title>Tautonia sociabilis, a novel thermotolerant planctomycete of Isosphaeraceae family, isolated from a 4000 m deep subterranean habitat.</title>
        <authorList>
            <person name="Kovaleva O.L."/>
            <person name="Elcheninov A.G."/>
            <person name="Van Heerden E."/>
            <person name="Toshchakov S.V."/>
            <person name="Novikov A."/>
            <person name="Bonch-Osmolovskaya E.A."/>
            <person name="Kublanov I.V."/>
        </authorList>
    </citation>
    <scope>NUCLEOTIDE SEQUENCE [LARGE SCALE GENOMIC DNA]</scope>
    <source>
        <strain evidence="2 3">GM2012</strain>
    </source>
</reference>
<proteinExistence type="predicted"/>
<gene>
    <name evidence="2" type="ORF">TsocGM_05250</name>
</gene>
<dbReference type="Proteomes" id="UP000280296">
    <property type="component" value="Unassembled WGS sequence"/>
</dbReference>
<evidence type="ECO:0000313" key="2">
    <source>
        <dbReference type="EMBL" id="RUL88765.1"/>
    </source>
</evidence>
<dbReference type="AlphaFoldDB" id="A0A432MNU2"/>
<keyword evidence="3" id="KW-1185">Reference proteome</keyword>
<comment type="caution">
    <text evidence="2">The sequence shown here is derived from an EMBL/GenBank/DDBJ whole genome shotgun (WGS) entry which is preliminary data.</text>
</comment>
<organism evidence="2 3">
    <name type="scientific">Tautonia sociabilis</name>
    <dbReference type="NCBI Taxonomy" id="2080755"/>
    <lineage>
        <taxon>Bacteria</taxon>
        <taxon>Pseudomonadati</taxon>
        <taxon>Planctomycetota</taxon>
        <taxon>Planctomycetia</taxon>
        <taxon>Isosphaerales</taxon>
        <taxon>Isosphaeraceae</taxon>
        <taxon>Tautonia</taxon>
    </lineage>
</organism>
<feature type="compositionally biased region" description="Pro residues" evidence="1">
    <location>
        <begin position="623"/>
        <end position="636"/>
    </location>
</feature>
<evidence type="ECO:0000313" key="3">
    <source>
        <dbReference type="Proteomes" id="UP000280296"/>
    </source>
</evidence>
<dbReference type="PANTHER" id="PTHR48148:SF3">
    <property type="entry name" value="KERATINOCYTE PROLINE-RICH PROTEIN"/>
    <property type="match status" value="1"/>
</dbReference>
<accession>A0A432MNU2</accession>
<evidence type="ECO:0000256" key="1">
    <source>
        <dbReference type="SAM" id="MobiDB-lite"/>
    </source>
</evidence>